<sequence length="149" mass="16360">MPAIDPLTSRCQVVRTLDVIGEKWSLLLVRDALRGRTTYSEFRESLGIPTDVLSTRLAKLVERGVLEKRAYRAEGSRERFSYHLTEAGQGLALVVGAMAQWGETYNPCDGASSSRFVEADDRDAAVGISFIDGSGRALTPTEVALVLRR</sequence>
<organism evidence="1 2">
    <name type="scientific">Cnuibacter physcomitrellae</name>
    <dbReference type="NCBI Taxonomy" id="1619308"/>
    <lineage>
        <taxon>Bacteria</taxon>
        <taxon>Bacillati</taxon>
        <taxon>Actinomycetota</taxon>
        <taxon>Actinomycetes</taxon>
        <taxon>Micrococcales</taxon>
        <taxon>Microbacteriaceae</taxon>
        <taxon>Cnuibacter</taxon>
    </lineage>
</organism>
<dbReference type="Pfam" id="PF01638">
    <property type="entry name" value="HxlR"/>
    <property type="match status" value="1"/>
</dbReference>
<dbReference type="SUPFAM" id="SSF46785">
    <property type="entry name" value="Winged helix' DNA-binding domain"/>
    <property type="match status" value="1"/>
</dbReference>
<keyword evidence="2" id="KW-1185">Reference proteome</keyword>
<evidence type="ECO:0000313" key="1">
    <source>
        <dbReference type="EMBL" id="ARJ04407.1"/>
    </source>
</evidence>
<dbReference type="RefSeq" id="WP_085018484.1">
    <property type="nucleotide sequence ID" value="NZ_BMHD01000001.1"/>
</dbReference>
<dbReference type="EMBL" id="CP020715">
    <property type="protein sequence ID" value="ARJ04407.1"/>
    <property type="molecule type" value="Genomic_DNA"/>
</dbReference>
<gene>
    <name evidence="1" type="ORF">B5808_03585</name>
</gene>
<dbReference type="InterPro" id="IPR002577">
    <property type="entry name" value="HTH_HxlR"/>
</dbReference>
<name>A0A1X9LGZ9_9MICO</name>
<reference evidence="1 2" key="1">
    <citation type="submission" date="2017-04" db="EMBL/GenBank/DDBJ databases">
        <authorList>
            <person name="Afonso C.L."/>
            <person name="Miller P.J."/>
            <person name="Scott M.A."/>
            <person name="Spackman E."/>
            <person name="Goraichik I."/>
            <person name="Dimitrov K.M."/>
            <person name="Suarez D.L."/>
            <person name="Swayne D.E."/>
        </authorList>
    </citation>
    <scope>NUCLEOTIDE SEQUENCE [LARGE SCALE GENOMIC DNA]</scope>
    <source>
        <strain evidence="2">XA(T)</strain>
    </source>
</reference>
<dbReference type="PANTHER" id="PTHR33204">
    <property type="entry name" value="TRANSCRIPTIONAL REGULATOR, MARR FAMILY"/>
    <property type="match status" value="1"/>
</dbReference>
<dbReference type="Gene3D" id="1.10.10.10">
    <property type="entry name" value="Winged helix-like DNA-binding domain superfamily/Winged helix DNA-binding domain"/>
    <property type="match status" value="1"/>
</dbReference>
<dbReference type="AlphaFoldDB" id="A0A1X9LGZ9"/>
<dbReference type="PROSITE" id="PS51118">
    <property type="entry name" value="HTH_HXLR"/>
    <property type="match status" value="1"/>
</dbReference>
<dbReference type="KEGG" id="cphy:B5808_03585"/>
<dbReference type="InterPro" id="IPR036390">
    <property type="entry name" value="WH_DNA-bd_sf"/>
</dbReference>
<dbReference type="STRING" id="1619308.B5808_03585"/>
<dbReference type="Proteomes" id="UP000192775">
    <property type="component" value="Chromosome"/>
</dbReference>
<proteinExistence type="predicted"/>
<evidence type="ECO:0000313" key="2">
    <source>
        <dbReference type="Proteomes" id="UP000192775"/>
    </source>
</evidence>
<protein>
    <submittedName>
        <fullName evidence="1">Uncharacterized protein</fullName>
    </submittedName>
</protein>
<accession>A0A1X9LGZ9</accession>
<dbReference type="PANTHER" id="PTHR33204:SF18">
    <property type="entry name" value="TRANSCRIPTIONAL REGULATORY PROTEIN"/>
    <property type="match status" value="1"/>
</dbReference>
<dbReference type="InterPro" id="IPR036388">
    <property type="entry name" value="WH-like_DNA-bd_sf"/>
</dbReference>